<protein>
    <submittedName>
        <fullName evidence="2">Uncharacterized protein</fullName>
    </submittedName>
</protein>
<reference evidence="2" key="1">
    <citation type="submission" date="2021-01" db="EMBL/GenBank/DDBJ databases">
        <title>Whole genome shotgun sequence of Dactylosporangium siamense NBRC 106093.</title>
        <authorList>
            <person name="Komaki H."/>
            <person name="Tamura T."/>
        </authorList>
    </citation>
    <scope>NUCLEOTIDE SEQUENCE</scope>
    <source>
        <strain evidence="2">NBRC 106093</strain>
    </source>
</reference>
<comment type="caution">
    <text evidence="2">The sequence shown here is derived from an EMBL/GenBank/DDBJ whole genome shotgun (WGS) entry which is preliminary data.</text>
</comment>
<organism evidence="2 3">
    <name type="scientific">Dactylosporangium siamense</name>
    <dbReference type="NCBI Taxonomy" id="685454"/>
    <lineage>
        <taxon>Bacteria</taxon>
        <taxon>Bacillati</taxon>
        <taxon>Actinomycetota</taxon>
        <taxon>Actinomycetes</taxon>
        <taxon>Micromonosporales</taxon>
        <taxon>Micromonosporaceae</taxon>
        <taxon>Dactylosporangium</taxon>
    </lineage>
</organism>
<name>A0A919PRI9_9ACTN</name>
<dbReference type="EMBL" id="BONQ01000108">
    <property type="protein sequence ID" value="GIG48784.1"/>
    <property type="molecule type" value="Genomic_DNA"/>
</dbReference>
<evidence type="ECO:0000313" key="3">
    <source>
        <dbReference type="Proteomes" id="UP000660611"/>
    </source>
</evidence>
<gene>
    <name evidence="2" type="ORF">Dsi01nite_068250</name>
</gene>
<dbReference type="AlphaFoldDB" id="A0A919PRI9"/>
<proteinExistence type="predicted"/>
<sequence length="87" mass="9181">MLAGLDSRLQQLPAVVALHTARVTAVLDLADLREAHRQVLRGAGSRRTRPGLPPPAAPAQLPPDPVGFTGRAADVLLGGQDGRGRYR</sequence>
<evidence type="ECO:0000256" key="1">
    <source>
        <dbReference type="SAM" id="MobiDB-lite"/>
    </source>
</evidence>
<keyword evidence="3" id="KW-1185">Reference proteome</keyword>
<evidence type="ECO:0000313" key="2">
    <source>
        <dbReference type="EMBL" id="GIG48784.1"/>
    </source>
</evidence>
<feature type="compositionally biased region" description="Pro residues" evidence="1">
    <location>
        <begin position="51"/>
        <end position="65"/>
    </location>
</feature>
<accession>A0A919PRI9</accession>
<feature type="region of interest" description="Disordered" evidence="1">
    <location>
        <begin position="40"/>
        <end position="71"/>
    </location>
</feature>
<dbReference type="Proteomes" id="UP000660611">
    <property type="component" value="Unassembled WGS sequence"/>
</dbReference>